<keyword evidence="5" id="KW-1185">Reference proteome</keyword>
<accession>A0ABR3LFM0</accession>
<dbReference type="SMART" id="SM00409">
    <property type="entry name" value="IG"/>
    <property type="match status" value="3"/>
</dbReference>
<dbReference type="PANTHER" id="PTHR46013">
    <property type="entry name" value="VASCULAR CELL ADHESION MOLECULE 1"/>
    <property type="match status" value="1"/>
</dbReference>
<gene>
    <name evidence="4" type="ORF">QQF64_018986</name>
</gene>
<dbReference type="PANTHER" id="PTHR46013:SF4">
    <property type="entry name" value="B-CELL RECEPTOR CD22-RELATED"/>
    <property type="match status" value="1"/>
</dbReference>
<dbReference type="InterPro" id="IPR007110">
    <property type="entry name" value="Ig-like_dom"/>
</dbReference>
<keyword evidence="1" id="KW-1133">Transmembrane helix</keyword>
<organism evidence="4 5">
    <name type="scientific">Cirrhinus molitorella</name>
    <name type="common">mud carp</name>
    <dbReference type="NCBI Taxonomy" id="172907"/>
    <lineage>
        <taxon>Eukaryota</taxon>
        <taxon>Metazoa</taxon>
        <taxon>Chordata</taxon>
        <taxon>Craniata</taxon>
        <taxon>Vertebrata</taxon>
        <taxon>Euteleostomi</taxon>
        <taxon>Actinopterygii</taxon>
        <taxon>Neopterygii</taxon>
        <taxon>Teleostei</taxon>
        <taxon>Ostariophysi</taxon>
        <taxon>Cypriniformes</taxon>
        <taxon>Cyprinidae</taxon>
        <taxon>Labeoninae</taxon>
        <taxon>Labeonini</taxon>
        <taxon>Cirrhinus</taxon>
    </lineage>
</organism>
<dbReference type="InterPro" id="IPR003599">
    <property type="entry name" value="Ig_sub"/>
</dbReference>
<dbReference type="InterPro" id="IPR013106">
    <property type="entry name" value="Ig_V-set"/>
</dbReference>
<dbReference type="EMBL" id="JAYMGO010000022">
    <property type="protein sequence ID" value="KAL1251190.1"/>
    <property type="molecule type" value="Genomic_DNA"/>
</dbReference>
<keyword evidence="2" id="KW-0732">Signal</keyword>
<name>A0ABR3LFM0_9TELE</name>
<feature type="domain" description="Ig-like" evidence="3">
    <location>
        <begin position="307"/>
        <end position="405"/>
    </location>
</feature>
<evidence type="ECO:0000313" key="5">
    <source>
        <dbReference type="Proteomes" id="UP001558613"/>
    </source>
</evidence>
<feature type="transmembrane region" description="Helical" evidence="1">
    <location>
        <begin position="402"/>
        <end position="424"/>
    </location>
</feature>
<proteinExistence type="predicted"/>
<feature type="signal peptide" evidence="2">
    <location>
        <begin position="1"/>
        <end position="20"/>
    </location>
</feature>
<protein>
    <recommendedName>
        <fullName evidence="3">Ig-like domain-containing protein</fullName>
    </recommendedName>
</protein>
<evidence type="ECO:0000256" key="1">
    <source>
        <dbReference type="SAM" id="Phobius"/>
    </source>
</evidence>
<dbReference type="SUPFAM" id="SSF48726">
    <property type="entry name" value="Immunoglobulin"/>
    <property type="match status" value="3"/>
</dbReference>
<evidence type="ECO:0000313" key="4">
    <source>
        <dbReference type="EMBL" id="KAL1251190.1"/>
    </source>
</evidence>
<dbReference type="Pfam" id="PF07686">
    <property type="entry name" value="V-set"/>
    <property type="match status" value="1"/>
</dbReference>
<evidence type="ECO:0000259" key="3">
    <source>
        <dbReference type="PROSITE" id="PS50835"/>
    </source>
</evidence>
<comment type="caution">
    <text evidence="4">The sequence shown here is derived from an EMBL/GenBank/DDBJ whole genome shotgun (WGS) entry which is preliminary data.</text>
</comment>
<keyword evidence="1" id="KW-0472">Membrane</keyword>
<dbReference type="PROSITE" id="PS50835">
    <property type="entry name" value="IG_LIKE"/>
    <property type="match status" value="2"/>
</dbReference>
<feature type="chain" id="PRO_5046539970" description="Ig-like domain-containing protein" evidence="2">
    <location>
        <begin position="21"/>
        <end position="503"/>
    </location>
</feature>
<keyword evidence="1" id="KW-0812">Transmembrane</keyword>
<dbReference type="Proteomes" id="UP001558613">
    <property type="component" value="Unassembled WGS sequence"/>
</dbReference>
<dbReference type="InterPro" id="IPR036179">
    <property type="entry name" value="Ig-like_dom_sf"/>
</dbReference>
<feature type="domain" description="Ig-like" evidence="3">
    <location>
        <begin position="15"/>
        <end position="108"/>
    </location>
</feature>
<sequence length="503" mass="56619">MNSRLSPLILLLLIPGFVTLDHLFLTFSQKSICSVKGSDVTLKCSYSNIKIKTVFWFSEKQSTNWRKNNEPEDLTLDSDYSGRVKHQISSSSSILTISDVRERDSGEYQLMFIMNDGVKHLSSAAVNLTVTDLHVRINPASTNQKLILTCDTSCTLNTGRHYYWMKNGQYLGYTVPRNMLWSNSRDAGSFSCSRDRTLKHCSFSLCLSKSGCWDVTYSSRRVCALVGSTVDISCTYSHPSAYTVNKTFWHYGHSRVFRDLREDDQFAGRVEYVGNKLRIKELKISDSGEYQFRIITDKTNGQYSGSPGVILTVTGAEKKNNKAAVSENEDIILSCSTNCTLNDNHTYIWYKNRRQVTDGFTKANKLYLDSVSNEELEQYSCAVGVFEDPTVQIASSSETNTALLSTVILLSVFLIFTFIGVLWCRRRKNNSPQQHEDNKSGSAVLYDNAASLSTVCTQQVHIKDEDVHYSAINFKQSNTKNTSLALTVHSTADDVHYAALKFS</sequence>
<dbReference type="Gene3D" id="2.60.40.10">
    <property type="entry name" value="Immunoglobulins"/>
    <property type="match status" value="3"/>
</dbReference>
<dbReference type="InterPro" id="IPR013783">
    <property type="entry name" value="Ig-like_fold"/>
</dbReference>
<reference evidence="4 5" key="1">
    <citation type="submission" date="2023-09" db="EMBL/GenBank/DDBJ databases">
        <authorList>
            <person name="Wang M."/>
        </authorList>
    </citation>
    <scope>NUCLEOTIDE SEQUENCE [LARGE SCALE GENOMIC DNA]</scope>
    <source>
        <strain evidence="4">GT-2023</strain>
        <tissue evidence="4">Liver</tissue>
    </source>
</reference>
<evidence type="ECO:0000256" key="2">
    <source>
        <dbReference type="SAM" id="SignalP"/>
    </source>
</evidence>